<protein>
    <submittedName>
        <fullName evidence="1">Uncharacterized protein</fullName>
    </submittedName>
</protein>
<name>A0A369JWJ4_HYPMA</name>
<sequence>MSSSTTTQRVGKGMDRGYALSAMAQLRLAVKHTLEAADVIDRGILLRGNQPRFVLNDDFLQSLEVGIPTMQDFLKKAAELCENRKSYFKIDPNDVAIKILCGSADLAMLQAAWIGLRRRLELSLSNFEKYNEELKKVKLHCLQLRRPPNYTKG</sequence>
<proteinExistence type="predicted"/>
<dbReference type="Proteomes" id="UP000076154">
    <property type="component" value="Unassembled WGS sequence"/>
</dbReference>
<reference evidence="1" key="1">
    <citation type="submission" date="2018-04" db="EMBL/GenBank/DDBJ databases">
        <title>Whole genome sequencing of Hypsizygus marmoreus.</title>
        <authorList>
            <person name="Choi I.-G."/>
            <person name="Min B."/>
            <person name="Kim J.-G."/>
            <person name="Kim S."/>
            <person name="Oh Y.-L."/>
            <person name="Kong W.-S."/>
            <person name="Park H."/>
            <person name="Jeong J."/>
            <person name="Song E.-S."/>
        </authorList>
    </citation>
    <scope>NUCLEOTIDE SEQUENCE [LARGE SCALE GENOMIC DNA]</scope>
    <source>
        <strain evidence="1">51987-8</strain>
    </source>
</reference>
<gene>
    <name evidence="1" type="ORF">Hypma_006950</name>
</gene>
<dbReference type="AlphaFoldDB" id="A0A369JWJ4"/>
<dbReference type="STRING" id="39966.A0A369JWJ4"/>
<dbReference type="EMBL" id="LUEZ02000040">
    <property type="protein sequence ID" value="RDB26148.1"/>
    <property type="molecule type" value="Genomic_DNA"/>
</dbReference>
<dbReference type="InParanoid" id="A0A369JWJ4"/>
<accession>A0A369JWJ4</accession>
<dbReference type="OrthoDB" id="3061725at2759"/>
<organism evidence="1 2">
    <name type="scientific">Hypsizygus marmoreus</name>
    <name type="common">White beech mushroom</name>
    <name type="synonym">Agaricus marmoreus</name>
    <dbReference type="NCBI Taxonomy" id="39966"/>
    <lineage>
        <taxon>Eukaryota</taxon>
        <taxon>Fungi</taxon>
        <taxon>Dikarya</taxon>
        <taxon>Basidiomycota</taxon>
        <taxon>Agaricomycotina</taxon>
        <taxon>Agaricomycetes</taxon>
        <taxon>Agaricomycetidae</taxon>
        <taxon>Agaricales</taxon>
        <taxon>Tricholomatineae</taxon>
        <taxon>Lyophyllaceae</taxon>
        <taxon>Hypsizygus</taxon>
    </lineage>
</organism>
<evidence type="ECO:0000313" key="2">
    <source>
        <dbReference type="Proteomes" id="UP000076154"/>
    </source>
</evidence>
<evidence type="ECO:0000313" key="1">
    <source>
        <dbReference type="EMBL" id="RDB26148.1"/>
    </source>
</evidence>
<comment type="caution">
    <text evidence="1">The sequence shown here is derived from an EMBL/GenBank/DDBJ whole genome shotgun (WGS) entry which is preliminary data.</text>
</comment>
<keyword evidence="2" id="KW-1185">Reference proteome</keyword>